<dbReference type="Proteomes" id="UP000799302">
    <property type="component" value="Unassembled WGS sequence"/>
</dbReference>
<dbReference type="GO" id="GO:0022857">
    <property type="term" value="F:transmembrane transporter activity"/>
    <property type="evidence" value="ECO:0007669"/>
    <property type="project" value="InterPro"/>
</dbReference>
<dbReference type="PANTHER" id="PTHR23507:SF1">
    <property type="entry name" value="FI18259P1-RELATED"/>
    <property type="match status" value="1"/>
</dbReference>
<evidence type="ECO:0000256" key="6">
    <source>
        <dbReference type="SAM" id="Phobius"/>
    </source>
</evidence>
<dbReference type="PANTHER" id="PTHR23507">
    <property type="entry name" value="ZGC:174356"/>
    <property type="match status" value="1"/>
</dbReference>
<evidence type="ECO:0000313" key="8">
    <source>
        <dbReference type="EMBL" id="KAF2675500.1"/>
    </source>
</evidence>
<comment type="subcellular location">
    <subcellularLocation>
        <location evidence="1">Membrane</location>
        <topology evidence="1">Multi-pass membrane protein</topology>
    </subcellularLocation>
</comment>
<evidence type="ECO:0000256" key="2">
    <source>
        <dbReference type="ARBA" id="ARBA00022692"/>
    </source>
</evidence>
<feature type="transmembrane region" description="Helical" evidence="6">
    <location>
        <begin position="247"/>
        <end position="268"/>
    </location>
</feature>
<feature type="transmembrane region" description="Helical" evidence="6">
    <location>
        <begin position="395"/>
        <end position="417"/>
    </location>
</feature>
<feature type="transmembrane region" description="Helical" evidence="6">
    <location>
        <begin position="457"/>
        <end position="476"/>
    </location>
</feature>
<feature type="transmembrane region" description="Helical" evidence="6">
    <location>
        <begin position="361"/>
        <end position="383"/>
    </location>
</feature>
<feature type="domain" description="Major facilitator superfamily (MFS) profile" evidence="7">
    <location>
        <begin position="56"/>
        <end position="518"/>
    </location>
</feature>
<feature type="transmembrane region" description="Helical" evidence="6">
    <location>
        <begin position="148"/>
        <end position="168"/>
    </location>
</feature>
<evidence type="ECO:0000256" key="5">
    <source>
        <dbReference type="SAM" id="MobiDB-lite"/>
    </source>
</evidence>
<feature type="transmembrane region" description="Helical" evidence="6">
    <location>
        <begin position="423"/>
        <end position="445"/>
    </location>
</feature>
<sequence>MANRNQNMEHEPLLARAKSADNLSSTTAEPTAGTKWLFFTTITPKYRWIPLLGCAIIFINEAEYFVKQVATMRAIEAMYCYEFWLKRNSPLADLGKHIPERLCKDDSIQKDLAKTAGLIMFVRMLSAMIGAIPLGWVADRYGRKTVIVLHKVNVCINCATWVVLYTAFPKVPIWTLYLSGLPGLIGGNYDIGLAMLFASYTDVMPSATERASLFFLTTSMQYFAQTFCPPIGAWLMNLDGNSGTPQVNLMVSLYLAIFTALISIFLFPETVHESREKRPVSGTASQIEEQNGSDQIPNLKKSSRLERLMQGFKDTVNGVGVINILLLSLSICFAATGIKAIDWYAIVQYPVIKLDWTFPQASSVVSMQGFLMLIYFSIMLPAINRILATWLGIKAGQFVIMACSALLLTVGALIIGLSNTTTLFITGVVIYLFGEGLPTATQAYIVSLVDKSKVARVMATLSIASIFGKLTASILFPKMLALGLDTHVDILVGLPLFVSAVMFVVSAACIGVVGLRMRRADRDQVVVER</sequence>
<feature type="region of interest" description="Disordered" evidence="5">
    <location>
        <begin position="278"/>
        <end position="297"/>
    </location>
</feature>
<dbReference type="AlphaFoldDB" id="A0A6A6UUJ5"/>
<dbReference type="Pfam" id="PF07690">
    <property type="entry name" value="MFS_1"/>
    <property type="match status" value="1"/>
</dbReference>
<protein>
    <submittedName>
        <fullName evidence="8">MFS general substrate transporter</fullName>
    </submittedName>
</protein>
<dbReference type="SUPFAM" id="SSF103473">
    <property type="entry name" value="MFS general substrate transporter"/>
    <property type="match status" value="1"/>
</dbReference>
<dbReference type="EMBL" id="MU004230">
    <property type="protein sequence ID" value="KAF2675500.1"/>
    <property type="molecule type" value="Genomic_DNA"/>
</dbReference>
<feature type="compositionally biased region" description="Polar residues" evidence="5">
    <location>
        <begin position="282"/>
        <end position="296"/>
    </location>
</feature>
<feature type="transmembrane region" description="Helical" evidence="6">
    <location>
        <begin position="213"/>
        <end position="235"/>
    </location>
</feature>
<feature type="transmembrane region" description="Helical" evidence="6">
    <location>
        <begin position="496"/>
        <end position="515"/>
    </location>
</feature>
<dbReference type="InterPro" id="IPR020846">
    <property type="entry name" value="MFS_dom"/>
</dbReference>
<proteinExistence type="predicted"/>
<reference evidence="8" key="1">
    <citation type="journal article" date="2020" name="Stud. Mycol.">
        <title>101 Dothideomycetes genomes: a test case for predicting lifestyles and emergence of pathogens.</title>
        <authorList>
            <person name="Haridas S."/>
            <person name="Albert R."/>
            <person name="Binder M."/>
            <person name="Bloem J."/>
            <person name="Labutti K."/>
            <person name="Salamov A."/>
            <person name="Andreopoulos B."/>
            <person name="Baker S."/>
            <person name="Barry K."/>
            <person name="Bills G."/>
            <person name="Bluhm B."/>
            <person name="Cannon C."/>
            <person name="Castanera R."/>
            <person name="Culley D."/>
            <person name="Daum C."/>
            <person name="Ezra D."/>
            <person name="Gonzalez J."/>
            <person name="Henrissat B."/>
            <person name="Kuo A."/>
            <person name="Liang C."/>
            <person name="Lipzen A."/>
            <person name="Lutzoni F."/>
            <person name="Magnuson J."/>
            <person name="Mondo S."/>
            <person name="Nolan M."/>
            <person name="Ohm R."/>
            <person name="Pangilinan J."/>
            <person name="Park H.-J."/>
            <person name="Ramirez L."/>
            <person name="Alfaro M."/>
            <person name="Sun H."/>
            <person name="Tritt A."/>
            <person name="Yoshinaga Y."/>
            <person name="Zwiers L.-H."/>
            <person name="Turgeon B."/>
            <person name="Goodwin S."/>
            <person name="Spatafora J."/>
            <person name="Crous P."/>
            <person name="Grigoriev I."/>
        </authorList>
    </citation>
    <scope>NUCLEOTIDE SEQUENCE</scope>
    <source>
        <strain evidence="8">CBS 115976</strain>
    </source>
</reference>
<keyword evidence="2 6" id="KW-0812">Transmembrane</keyword>
<evidence type="ECO:0000259" key="7">
    <source>
        <dbReference type="PROSITE" id="PS50850"/>
    </source>
</evidence>
<evidence type="ECO:0000256" key="4">
    <source>
        <dbReference type="ARBA" id="ARBA00023136"/>
    </source>
</evidence>
<dbReference type="PROSITE" id="PS50850">
    <property type="entry name" value="MFS"/>
    <property type="match status" value="1"/>
</dbReference>
<keyword evidence="4 6" id="KW-0472">Membrane</keyword>
<feature type="transmembrane region" description="Helical" evidence="6">
    <location>
        <begin position="116"/>
        <end position="136"/>
    </location>
</feature>
<dbReference type="InterPro" id="IPR011701">
    <property type="entry name" value="MFS"/>
</dbReference>
<name>A0A6A6UUJ5_9PEZI</name>
<dbReference type="CDD" id="cd06174">
    <property type="entry name" value="MFS"/>
    <property type="match status" value="1"/>
</dbReference>
<feature type="transmembrane region" description="Helical" evidence="6">
    <location>
        <begin position="316"/>
        <end position="341"/>
    </location>
</feature>
<dbReference type="OrthoDB" id="194139at2759"/>
<dbReference type="Gene3D" id="1.20.1250.20">
    <property type="entry name" value="MFS general substrate transporter like domains"/>
    <property type="match status" value="1"/>
</dbReference>
<dbReference type="GO" id="GO:0016020">
    <property type="term" value="C:membrane"/>
    <property type="evidence" value="ECO:0007669"/>
    <property type="project" value="UniProtKB-SubCell"/>
</dbReference>
<dbReference type="InterPro" id="IPR036259">
    <property type="entry name" value="MFS_trans_sf"/>
</dbReference>
<keyword evidence="9" id="KW-1185">Reference proteome</keyword>
<keyword evidence="3 6" id="KW-1133">Transmembrane helix</keyword>
<evidence type="ECO:0000256" key="3">
    <source>
        <dbReference type="ARBA" id="ARBA00022989"/>
    </source>
</evidence>
<feature type="transmembrane region" description="Helical" evidence="6">
    <location>
        <begin position="174"/>
        <end position="201"/>
    </location>
</feature>
<organism evidence="8 9">
    <name type="scientific">Microthyrium microscopicum</name>
    <dbReference type="NCBI Taxonomy" id="703497"/>
    <lineage>
        <taxon>Eukaryota</taxon>
        <taxon>Fungi</taxon>
        <taxon>Dikarya</taxon>
        <taxon>Ascomycota</taxon>
        <taxon>Pezizomycotina</taxon>
        <taxon>Dothideomycetes</taxon>
        <taxon>Dothideomycetes incertae sedis</taxon>
        <taxon>Microthyriales</taxon>
        <taxon>Microthyriaceae</taxon>
        <taxon>Microthyrium</taxon>
    </lineage>
</organism>
<evidence type="ECO:0000256" key="1">
    <source>
        <dbReference type="ARBA" id="ARBA00004141"/>
    </source>
</evidence>
<evidence type="ECO:0000313" key="9">
    <source>
        <dbReference type="Proteomes" id="UP000799302"/>
    </source>
</evidence>
<accession>A0A6A6UUJ5</accession>
<gene>
    <name evidence="8" type="ORF">BT63DRAFT_475103</name>
</gene>